<dbReference type="GO" id="GO:0022625">
    <property type="term" value="C:cytosolic large ribosomal subunit"/>
    <property type="evidence" value="ECO:0007669"/>
    <property type="project" value="TreeGrafter"/>
</dbReference>
<dbReference type="InterPro" id="IPR001196">
    <property type="entry name" value="Ribosomal_uL15_CS"/>
</dbReference>
<protein>
    <recommendedName>
        <fullName evidence="4">Large ribosomal subunit protein uL15</fullName>
    </recommendedName>
</protein>
<keyword evidence="3 4" id="KW-0687">Ribonucleoprotein</keyword>
<dbReference type="InterPro" id="IPR021131">
    <property type="entry name" value="Ribosomal_uL15/eL18"/>
</dbReference>
<evidence type="ECO:0000259" key="7">
    <source>
        <dbReference type="Pfam" id="PF00828"/>
    </source>
</evidence>
<keyword evidence="4" id="KW-0699">rRNA-binding</keyword>
<reference evidence="9" key="1">
    <citation type="submission" date="2017-09" db="EMBL/GenBank/DDBJ databases">
        <title>Depth-based differentiation of microbial function through sediment-hosted aquifers and enrichment of novel symbionts in the deep terrestrial subsurface.</title>
        <authorList>
            <person name="Probst A.J."/>
            <person name="Ladd B."/>
            <person name="Jarett J.K."/>
            <person name="Geller-Mcgrath D.E."/>
            <person name="Sieber C.M.K."/>
            <person name="Emerson J.B."/>
            <person name="Anantharaman K."/>
            <person name="Thomas B.C."/>
            <person name="Malmstrom R."/>
            <person name="Stieglmeier M."/>
            <person name="Klingl A."/>
            <person name="Woyke T."/>
            <person name="Ryan C.M."/>
            <person name="Banfield J.F."/>
        </authorList>
    </citation>
    <scope>NUCLEOTIDE SEQUENCE [LARGE SCALE GENOMIC DNA]</scope>
</reference>
<organism evidence="8 9">
    <name type="scientific">Candidatus Magasanikbacteria bacterium CG_4_9_14_3_um_filter_32_9</name>
    <dbReference type="NCBI Taxonomy" id="1974644"/>
    <lineage>
        <taxon>Bacteria</taxon>
        <taxon>Candidatus Magasanikiibacteriota</taxon>
    </lineage>
</organism>
<evidence type="ECO:0000313" key="9">
    <source>
        <dbReference type="Proteomes" id="UP000230843"/>
    </source>
</evidence>
<dbReference type="Pfam" id="PF00828">
    <property type="entry name" value="Ribosomal_L27A"/>
    <property type="match status" value="1"/>
</dbReference>
<feature type="compositionally biased region" description="Basic residues" evidence="6">
    <location>
        <begin position="7"/>
        <end position="18"/>
    </location>
</feature>
<dbReference type="HAMAP" id="MF_01341">
    <property type="entry name" value="Ribosomal_uL15"/>
    <property type="match status" value="1"/>
</dbReference>
<dbReference type="NCBIfam" id="TIGR01071">
    <property type="entry name" value="rplO_bact"/>
    <property type="match status" value="1"/>
</dbReference>
<proteinExistence type="inferred from homology"/>
<dbReference type="Gene3D" id="3.100.10.10">
    <property type="match status" value="1"/>
</dbReference>
<evidence type="ECO:0000256" key="4">
    <source>
        <dbReference type="HAMAP-Rule" id="MF_01341"/>
    </source>
</evidence>
<evidence type="ECO:0000256" key="6">
    <source>
        <dbReference type="SAM" id="MobiDB-lite"/>
    </source>
</evidence>
<feature type="region of interest" description="Disordered" evidence="6">
    <location>
        <begin position="1"/>
        <end position="43"/>
    </location>
</feature>
<evidence type="ECO:0000313" key="8">
    <source>
        <dbReference type="EMBL" id="PJA90293.1"/>
    </source>
</evidence>
<dbReference type="Proteomes" id="UP000230843">
    <property type="component" value="Unassembled WGS sequence"/>
</dbReference>
<keyword evidence="2 4" id="KW-0689">Ribosomal protein</keyword>
<comment type="function">
    <text evidence="4">Binds to the 23S rRNA.</text>
</comment>
<evidence type="ECO:0000256" key="5">
    <source>
        <dbReference type="RuleBase" id="RU003888"/>
    </source>
</evidence>
<comment type="similarity">
    <text evidence="1 4 5">Belongs to the universal ribosomal protein uL15 family.</text>
</comment>
<evidence type="ECO:0000256" key="3">
    <source>
        <dbReference type="ARBA" id="ARBA00023274"/>
    </source>
</evidence>
<dbReference type="GO" id="GO:0019843">
    <property type="term" value="F:rRNA binding"/>
    <property type="evidence" value="ECO:0007669"/>
    <property type="project" value="UniProtKB-UniRule"/>
</dbReference>
<accession>A0A2M7Z7J4</accession>
<name>A0A2M7Z7J4_9BACT</name>
<comment type="caution">
    <text evidence="8">The sequence shown here is derived from an EMBL/GenBank/DDBJ whole genome shotgun (WGS) entry which is preliminary data.</text>
</comment>
<dbReference type="EMBL" id="PFVJ01000016">
    <property type="protein sequence ID" value="PJA90293.1"/>
    <property type="molecule type" value="Genomic_DNA"/>
</dbReference>
<dbReference type="PANTHER" id="PTHR12934">
    <property type="entry name" value="50S RIBOSOMAL PROTEIN L15"/>
    <property type="match status" value="1"/>
</dbReference>
<feature type="domain" description="Large ribosomal subunit protein uL15/eL18" evidence="7">
    <location>
        <begin position="73"/>
        <end position="141"/>
    </location>
</feature>
<dbReference type="PROSITE" id="PS00475">
    <property type="entry name" value="RIBOSOMAL_L15"/>
    <property type="match status" value="1"/>
</dbReference>
<dbReference type="PANTHER" id="PTHR12934:SF11">
    <property type="entry name" value="LARGE RIBOSOMAL SUBUNIT PROTEIN UL15M"/>
    <property type="match status" value="1"/>
</dbReference>
<gene>
    <name evidence="4 8" type="primary">rplO</name>
    <name evidence="8" type="ORF">CO137_00730</name>
</gene>
<dbReference type="SUPFAM" id="SSF52080">
    <property type="entry name" value="Ribosomal proteins L15p and L18e"/>
    <property type="match status" value="1"/>
</dbReference>
<comment type="subunit">
    <text evidence="4">Part of the 50S ribosomal subunit.</text>
</comment>
<dbReference type="InterPro" id="IPR005749">
    <property type="entry name" value="Ribosomal_uL15_bac-type"/>
</dbReference>
<evidence type="ECO:0000256" key="1">
    <source>
        <dbReference type="ARBA" id="ARBA00007320"/>
    </source>
</evidence>
<evidence type="ECO:0000256" key="2">
    <source>
        <dbReference type="ARBA" id="ARBA00022980"/>
    </source>
</evidence>
<dbReference type="GO" id="GO:0003735">
    <property type="term" value="F:structural constituent of ribosome"/>
    <property type="evidence" value="ECO:0007669"/>
    <property type="project" value="InterPro"/>
</dbReference>
<dbReference type="InterPro" id="IPR036227">
    <property type="entry name" value="Ribosomal_uL15/eL18_sf"/>
</dbReference>
<keyword evidence="4" id="KW-0694">RNA-binding</keyword>
<dbReference type="InterPro" id="IPR030878">
    <property type="entry name" value="Ribosomal_uL15"/>
</dbReference>
<sequence>MELHTIKSPKNRSKKRVGRGNGGKCTYSGRGLKGQRSRTGGAGGLKRFGMKSALLKVPKLRGFKSIYTKKEAVSLSTLEKTMDGSKIITPELLKEMKLIRSIKKGVKIVANGELTKKIAVKGCGVSAKAKEAIEKAGGSVE</sequence>
<dbReference type="AlphaFoldDB" id="A0A2M7Z7J4"/>
<dbReference type="GO" id="GO:0006412">
    <property type="term" value="P:translation"/>
    <property type="evidence" value="ECO:0007669"/>
    <property type="project" value="UniProtKB-UniRule"/>
</dbReference>